<dbReference type="eggNOG" id="ENOG502SYGC">
    <property type="taxonomic scope" value="Eukaryota"/>
</dbReference>
<sequence>MSQVITVFPGGEFFSGSTDAFKERALAYFNEFYDYTNKWQKIIEVLNHNLCFVDDGAFDLSWKEDIERLSNDKAFHDKVMINHDFSDVHEPLKSFFEDSVKLTLDRSQTREPLSTKKYTQLAAKTDEDKAQEVLLFTNAVQTLFSTIYNLSSPIFEDFPPHKQALELLSHLKPFEKIPLNKDIINLVDVGAGRGYLSIFLSDILKIHTTPIEASINHSRQLLERIEMHAKSHRINIDNFSRMKLCCGFVTSHSTVPGILSSAVSYEKWASTLLNMYKDKLGSYSKYLLPNGIKEEPLTPEIFYGEQNGKPRIIQGELAVEIKDGEYDLSEKEVFLVSIHACGDLSVVSHEIALSNQKCRGSITVPCCFQHLSKGNCPLYEVNKRLNHSFFKDDDVRRKDFLNHALSTYDVTFEKRKEIIDGFVPREIVSAFVPPRQSVKKIQKLEGETEVQRIIRIANMFDLHPTEKEVEERIAFTYREVWRLEAQQIFREFFGHAFESFILIDRLQHFVELTEKNGQKFVIGMFDSMAPVSPRAFMQFTLRID</sequence>
<dbReference type="InterPro" id="IPR025714">
    <property type="entry name" value="Methyltranfer_dom"/>
</dbReference>
<dbReference type="KEGG" id="tva:4720717"/>
<reference evidence="2" key="1">
    <citation type="submission" date="2006-10" db="EMBL/GenBank/DDBJ databases">
        <authorList>
            <person name="Amadeo P."/>
            <person name="Zhao Q."/>
            <person name="Wortman J."/>
            <person name="Fraser-Liggett C."/>
            <person name="Carlton J."/>
        </authorList>
    </citation>
    <scope>NUCLEOTIDE SEQUENCE</scope>
    <source>
        <strain evidence="2">G3</strain>
    </source>
</reference>
<name>A2D7N4_TRIV3</name>
<keyword evidence="3" id="KW-1185">Reference proteome</keyword>
<evidence type="ECO:0000313" key="3">
    <source>
        <dbReference type="Proteomes" id="UP000001542"/>
    </source>
</evidence>
<dbReference type="PANTHER" id="PTHR12496:SF0">
    <property type="entry name" value="METHYLTRANSFERASE DOMAIN-CONTAINING PROTEIN"/>
    <property type="match status" value="1"/>
</dbReference>
<proteinExistence type="predicted"/>
<protein>
    <recommendedName>
        <fullName evidence="1">Methyltransferase domain-containing protein</fullName>
    </recommendedName>
</protein>
<reference evidence="2" key="2">
    <citation type="journal article" date="2007" name="Science">
        <title>Draft genome sequence of the sexually transmitted pathogen Trichomonas vaginalis.</title>
        <authorList>
            <person name="Carlton J.M."/>
            <person name="Hirt R.P."/>
            <person name="Silva J.C."/>
            <person name="Delcher A.L."/>
            <person name="Schatz M."/>
            <person name="Zhao Q."/>
            <person name="Wortman J.R."/>
            <person name="Bidwell S.L."/>
            <person name="Alsmark U.C.M."/>
            <person name="Besteiro S."/>
            <person name="Sicheritz-Ponten T."/>
            <person name="Noel C.J."/>
            <person name="Dacks J.B."/>
            <person name="Foster P.G."/>
            <person name="Simillion C."/>
            <person name="Van de Peer Y."/>
            <person name="Miranda-Saavedra D."/>
            <person name="Barton G.J."/>
            <person name="Westrop G.D."/>
            <person name="Mueller S."/>
            <person name="Dessi D."/>
            <person name="Fiori P.L."/>
            <person name="Ren Q."/>
            <person name="Paulsen I."/>
            <person name="Zhang H."/>
            <person name="Bastida-Corcuera F.D."/>
            <person name="Simoes-Barbosa A."/>
            <person name="Brown M.T."/>
            <person name="Hayes R.D."/>
            <person name="Mukherjee M."/>
            <person name="Okumura C.Y."/>
            <person name="Schneider R."/>
            <person name="Smith A.J."/>
            <person name="Vanacova S."/>
            <person name="Villalvazo M."/>
            <person name="Haas B.J."/>
            <person name="Pertea M."/>
            <person name="Feldblyum T.V."/>
            <person name="Utterback T.R."/>
            <person name="Shu C.L."/>
            <person name="Osoegawa K."/>
            <person name="de Jong P.J."/>
            <person name="Hrdy I."/>
            <person name="Horvathova L."/>
            <person name="Zubacova Z."/>
            <person name="Dolezal P."/>
            <person name="Malik S.B."/>
            <person name="Logsdon J.M. Jr."/>
            <person name="Henze K."/>
            <person name="Gupta A."/>
            <person name="Wang C.C."/>
            <person name="Dunne R.L."/>
            <person name="Upcroft J.A."/>
            <person name="Upcroft P."/>
            <person name="White O."/>
            <person name="Salzberg S.L."/>
            <person name="Tang P."/>
            <person name="Chiu C.-H."/>
            <person name="Lee Y.-S."/>
            <person name="Embley T.M."/>
            <person name="Coombs G.H."/>
            <person name="Mottram J.C."/>
            <person name="Tachezy J."/>
            <person name="Fraser-Liggett C.M."/>
            <person name="Johnson P.J."/>
        </authorList>
    </citation>
    <scope>NUCLEOTIDE SEQUENCE [LARGE SCALE GENOMIC DNA]</scope>
    <source>
        <strain evidence="2">G3</strain>
    </source>
</reference>
<accession>A2D7N4</accession>
<dbReference type="RefSeq" id="XP_001276999.1">
    <property type="nucleotide sequence ID" value="XM_001276998.1"/>
</dbReference>
<dbReference type="Proteomes" id="UP000001542">
    <property type="component" value="Unassembled WGS sequence"/>
</dbReference>
<evidence type="ECO:0000313" key="2">
    <source>
        <dbReference type="EMBL" id="EAY23751.1"/>
    </source>
</evidence>
<dbReference type="PANTHER" id="PTHR12496">
    <property type="entry name" value="CGI-41 METHYLTRANSFERASE"/>
    <property type="match status" value="1"/>
</dbReference>
<evidence type="ECO:0000259" key="1">
    <source>
        <dbReference type="Pfam" id="PF13679"/>
    </source>
</evidence>
<dbReference type="VEuPathDB" id="TrichDB:TVAG_120890"/>
<dbReference type="VEuPathDB" id="TrichDB:TVAGG3_0994040"/>
<dbReference type="Pfam" id="PF13679">
    <property type="entry name" value="Methyltransf_32"/>
    <property type="match status" value="1"/>
</dbReference>
<organism evidence="2 3">
    <name type="scientific">Trichomonas vaginalis (strain ATCC PRA-98 / G3)</name>
    <dbReference type="NCBI Taxonomy" id="412133"/>
    <lineage>
        <taxon>Eukaryota</taxon>
        <taxon>Metamonada</taxon>
        <taxon>Parabasalia</taxon>
        <taxon>Trichomonadida</taxon>
        <taxon>Trichomonadidae</taxon>
        <taxon>Trichomonas</taxon>
    </lineage>
</organism>
<dbReference type="InterPro" id="IPR052220">
    <property type="entry name" value="METTL25"/>
</dbReference>
<dbReference type="AlphaFoldDB" id="A2D7N4"/>
<feature type="domain" description="Methyltransferase" evidence="1">
    <location>
        <begin position="176"/>
        <end position="373"/>
    </location>
</feature>
<dbReference type="InParanoid" id="A2D7N4"/>
<gene>
    <name evidence="2" type="ORF">TVAG_120890</name>
</gene>
<dbReference type="EMBL" id="DS113177">
    <property type="protein sequence ID" value="EAY23751.1"/>
    <property type="molecule type" value="Genomic_DNA"/>
</dbReference>
<dbReference type="OrthoDB" id="10258156at2759"/>